<keyword evidence="2" id="KW-0472">Membrane</keyword>
<feature type="compositionally biased region" description="Acidic residues" evidence="1">
    <location>
        <begin position="149"/>
        <end position="179"/>
    </location>
</feature>
<dbReference type="EMBL" id="AAMD01000007">
    <property type="protein sequence ID" value="EAU69271.1"/>
    <property type="molecule type" value="Genomic_DNA"/>
</dbReference>
<keyword evidence="5" id="KW-1185">Reference proteome</keyword>
<evidence type="ECO:0000313" key="6">
    <source>
        <dbReference type="Proteomes" id="UP000032702"/>
    </source>
</evidence>
<sequence>MSTMPEGNMAPRQGWWSRNWKWVVPVGCLTPVLMCGCLGAFVAYFVTSTIKSTDAYQQAVALVTANPEVQEALGTPIDFGWPRGSVNTTNGEGRASISVPLEGPKASGTMRVEALAEGETWTLDLLQVEVPGRPAIDLLDQVGGRQDPELEPLPDEEPPPLEEDMIPPEEEVLPPTEEEAPAKKGSEIDL</sequence>
<proteinExistence type="predicted"/>
<dbReference type="InterPro" id="IPR014807">
    <property type="entry name" value="Coa1"/>
</dbReference>
<evidence type="ECO:0000313" key="5">
    <source>
        <dbReference type="Proteomes" id="UP000001351"/>
    </source>
</evidence>
<dbReference type="AlphaFoldDB" id="Q09C66"/>
<evidence type="ECO:0000313" key="3">
    <source>
        <dbReference type="EMBL" id="ADO74342.1"/>
    </source>
</evidence>
<name>Q09C66_STIAD</name>
<reference evidence="3 5" key="2">
    <citation type="journal article" date="2011" name="Mol. Biol. Evol.">
        <title>Comparative genomic analysis of fruiting body formation in Myxococcales.</title>
        <authorList>
            <person name="Huntley S."/>
            <person name="Hamann N."/>
            <person name="Wegener-Feldbrugge S."/>
            <person name="Treuner-Lange A."/>
            <person name="Kube M."/>
            <person name="Reinhardt R."/>
            <person name="Klages S."/>
            <person name="Muller R."/>
            <person name="Ronning C.M."/>
            <person name="Nierman W.C."/>
            <person name="Sogaard-Andersen L."/>
        </authorList>
    </citation>
    <scope>NUCLEOTIDE SEQUENCE [LARGE SCALE GENOMIC DNA]</scope>
    <source>
        <strain evidence="3 5">DW4/3-1</strain>
    </source>
</reference>
<evidence type="ECO:0000313" key="4">
    <source>
        <dbReference type="EMBL" id="EAU69271.1"/>
    </source>
</evidence>
<dbReference type="KEGG" id="sur:STAUR_6585"/>
<dbReference type="eggNOG" id="COG2373">
    <property type="taxonomic scope" value="Bacteria"/>
</dbReference>
<feature type="compositionally biased region" description="Basic and acidic residues" evidence="1">
    <location>
        <begin position="180"/>
        <end position="190"/>
    </location>
</feature>
<evidence type="ECO:0008006" key="7">
    <source>
        <dbReference type="Google" id="ProtNLM"/>
    </source>
</evidence>
<dbReference type="EMBL" id="CP002271">
    <property type="protein sequence ID" value="ADO74342.1"/>
    <property type="molecule type" value="Genomic_DNA"/>
</dbReference>
<dbReference type="STRING" id="378806.STAUR_6585"/>
<dbReference type="OrthoDB" id="1178263at2"/>
<evidence type="ECO:0000256" key="1">
    <source>
        <dbReference type="SAM" id="MobiDB-lite"/>
    </source>
</evidence>
<keyword evidence="2" id="KW-1133">Transmembrane helix</keyword>
<evidence type="ECO:0000256" key="2">
    <source>
        <dbReference type="SAM" id="Phobius"/>
    </source>
</evidence>
<dbReference type="Proteomes" id="UP000032702">
    <property type="component" value="Unassembled WGS sequence"/>
</dbReference>
<accession>Q09C66</accession>
<keyword evidence="2" id="KW-0812">Transmembrane</keyword>
<dbReference type="RefSeq" id="WP_002610820.1">
    <property type="nucleotide sequence ID" value="NZ_AAMD01000007.1"/>
</dbReference>
<organism evidence="4 6">
    <name type="scientific">Stigmatella aurantiaca (strain DW4/3-1)</name>
    <dbReference type="NCBI Taxonomy" id="378806"/>
    <lineage>
        <taxon>Bacteria</taxon>
        <taxon>Pseudomonadati</taxon>
        <taxon>Myxococcota</taxon>
        <taxon>Myxococcia</taxon>
        <taxon>Myxococcales</taxon>
        <taxon>Cystobacterineae</taxon>
        <taxon>Archangiaceae</taxon>
        <taxon>Stigmatella</taxon>
    </lineage>
</organism>
<feature type="transmembrane region" description="Helical" evidence="2">
    <location>
        <begin position="20"/>
        <end position="46"/>
    </location>
</feature>
<gene>
    <name evidence="3" type="ordered locus">STAUR_6585</name>
    <name evidence="4" type="ORF">STIAU_7964</name>
</gene>
<dbReference type="Pfam" id="PF08695">
    <property type="entry name" value="Coa1"/>
    <property type="match status" value="1"/>
</dbReference>
<protein>
    <recommendedName>
        <fullName evidence="7">Cytochrome oxidase complex assembly protein 1</fullName>
    </recommendedName>
</protein>
<feature type="region of interest" description="Disordered" evidence="1">
    <location>
        <begin position="144"/>
        <end position="190"/>
    </location>
</feature>
<dbReference type="HOGENOM" id="CLU_127630_0_0_7"/>
<reference evidence="4 6" key="1">
    <citation type="submission" date="2006-04" db="EMBL/GenBank/DDBJ databases">
        <authorList>
            <person name="Nierman W.C."/>
        </authorList>
    </citation>
    <scope>NUCLEOTIDE SEQUENCE [LARGE SCALE GENOMIC DNA]</scope>
    <source>
        <strain evidence="4 6">DW4/3-1</strain>
    </source>
</reference>
<dbReference type="Proteomes" id="UP000001351">
    <property type="component" value="Chromosome"/>
</dbReference>